<evidence type="ECO:0000256" key="2">
    <source>
        <dbReference type="ARBA" id="ARBA00022679"/>
    </source>
</evidence>
<reference evidence="4" key="1">
    <citation type="submission" date="2018-04" db="EMBL/GenBank/DDBJ databases">
        <authorList>
            <person name="Lucker S."/>
            <person name="Sakoula D."/>
        </authorList>
    </citation>
    <scope>NUCLEOTIDE SEQUENCE [LARGE SCALE GENOMIC DNA]</scope>
</reference>
<dbReference type="CDD" id="cd03789">
    <property type="entry name" value="GT9_LPS_heptosyltransferase"/>
    <property type="match status" value="1"/>
</dbReference>
<keyword evidence="2 3" id="KW-0808">Transferase</keyword>
<keyword evidence="1 3" id="KW-0328">Glycosyltransferase</keyword>
<dbReference type="InterPro" id="IPR051199">
    <property type="entry name" value="LPS_LOS_Heptosyltrfase"/>
</dbReference>
<dbReference type="PANTHER" id="PTHR30160">
    <property type="entry name" value="TETRAACYLDISACCHARIDE 4'-KINASE-RELATED"/>
    <property type="match status" value="1"/>
</dbReference>
<protein>
    <submittedName>
        <fullName evidence="3">Putative Glycosyl transferase, family 9</fullName>
        <ecNumber evidence="3">2.4.-.-</ecNumber>
    </submittedName>
</protein>
<dbReference type="AlphaFoldDB" id="A0A330LA52"/>
<dbReference type="OrthoDB" id="9795016at2"/>
<gene>
    <name evidence="3" type="ORF">NITLEN_40227</name>
</gene>
<evidence type="ECO:0000313" key="4">
    <source>
        <dbReference type="Proteomes" id="UP000248168"/>
    </source>
</evidence>
<organism evidence="3 4">
    <name type="scientific">Nitrospira lenta</name>
    <dbReference type="NCBI Taxonomy" id="1436998"/>
    <lineage>
        <taxon>Bacteria</taxon>
        <taxon>Pseudomonadati</taxon>
        <taxon>Nitrospirota</taxon>
        <taxon>Nitrospiria</taxon>
        <taxon>Nitrospirales</taxon>
        <taxon>Nitrospiraceae</taxon>
        <taxon>Nitrospira</taxon>
    </lineage>
</organism>
<name>A0A330LA52_9BACT</name>
<dbReference type="InterPro" id="IPR002201">
    <property type="entry name" value="Glyco_trans_9"/>
</dbReference>
<dbReference type="Proteomes" id="UP000248168">
    <property type="component" value="Unassembled WGS sequence"/>
</dbReference>
<dbReference type="GO" id="GO:0009244">
    <property type="term" value="P:lipopolysaccharide core region biosynthetic process"/>
    <property type="evidence" value="ECO:0007669"/>
    <property type="project" value="TreeGrafter"/>
</dbReference>
<dbReference type="InParanoid" id="A0A330LA52"/>
<dbReference type="EC" id="2.4.-.-" evidence="3"/>
<dbReference type="Pfam" id="PF01075">
    <property type="entry name" value="Glyco_transf_9"/>
    <property type="match status" value="1"/>
</dbReference>
<dbReference type="Gene3D" id="3.40.50.2000">
    <property type="entry name" value="Glycogen Phosphorylase B"/>
    <property type="match status" value="2"/>
</dbReference>
<dbReference type="GO" id="GO:0008713">
    <property type="term" value="F:ADP-heptose-lipopolysaccharide heptosyltransferase activity"/>
    <property type="evidence" value="ECO:0007669"/>
    <property type="project" value="TreeGrafter"/>
</dbReference>
<accession>A0A330LA52</accession>
<keyword evidence="4" id="KW-1185">Reference proteome</keyword>
<dbReference type="GO" id="GO:0005829">
    <property type="term" value="C:cytosol"/>
    <property type="evidence" value="ECO:0007669"/>
    <property type="project" value="TreeGrafter"/>
</dbReference>
<dbReference type="EMBL" id="OUNR01000017">
    <property type="protein sequence ID" value="SPP65754.1"/>
    <property type="molecule type" value="Genomic_DNA"/>
</dbReference>
<proteinExistence type="predicted"/>
<evidence type="ECO:0000313" key="3">
    <source>
        <dbReference type="EMBL" id="SPP65754.1"/>
    </source>
</evidence>
<sequence length="337" mass="35765">MPASQRTILVIHPGGLGDVLLSVGALTALRTAFPQHRIILLAGSGVGDLLGLCGVIDQSLPMESSQLNALFSGRAQISDMQHDLLRHCDLAVGWLSDHDGSIRRTLGELGIPRVILQSPSSTEGSHQSERFIQTLQGEFPVGALPSIHLHLPDQVLRAGIDALHTAGIEQGAPLIACHPGSGSRHKCVRADTWGALLRGCRARQFTPVVVLGPADDQAGEALQAQDISEVPILRPASIALLAAILAQAQGYIGHDSGVTHLAALLGVPTVAMFGPTDEQRWAPLGVQVTVVRGERCACANWDAVQACTEKSCLNITADEVFKALDADDFRYHRVTNS</sequence>
<dbReference type="SUPFAM" id="SSF53756">
    <property type="entry name" value="UDP-Glycosyltransferase/glycogen phosphorylase"/>
    <property type="match status" value="1"/>
</dbReference>
<evidence type="ECO:0000256" key="1">
    <source>
        <dbReference type="ARBA" id="ARBA00022676"/>
    </source>
</evidence>